<proteinExistence type="predicted"/>
<gene>
    <name evidence="1" type="ORF">METZ01_LOCUS357580</name>
</gene>
<protein>
    <submittedName>
        <fullName evidence="1">Uncharacterized protein</fullName>
    </submittedName>
</protein>
<organism evidence="1">
    <name type="scientific">marine metagenome</name>
    <dbReference type="NCBI Taxonomy" id="408172"/>
    <lineage>
        <taxon>unclassified sequences</taxon>
        <taxon>metagenomes</taxon>
        <taxon>ecological metagenomes</taxon>
    </lineage>
</organism>
<name>A0A382S480_9ZZZZ</name>
<accession>A0A382S480</accession>
<dbReference type="EMBL" id="UINC01126322">
    <property type="protein sequence ID" value="SVD04726.1"/>
    <property type="molecule type" value="Genomic_DNA"/>
</dbReference>
<reference evidence="1" key="1">
    <citation type="submission" date="2018-05" db="EMBL/GenBank/DDBJ databases">
        <authorList>
            <person name="Lanie J.A."/>
            <person name="Ng W.-L."/>
            <person name="Kazmierczak K.M."/>
            <person name="Andrzejewski T.M."/>
            <person name="Davidsen T.M."/>
            <person name="Wayne K.J."/>
            <person name="Tettelin H."/>
            <person name="Glass J.I."/>
            <person name="Rusch D."/>
            <person name="Podicherti R."/>
            <person name="Tsui H.-C.T."/>
            <person name="Winkler M.E."/>
        </authorList>
    </citation>
    <scope>NUCLEOTIDE SEQUENCE</scope>
</reference>
<dbReference type="AlphaFoldDB" id="A0A382S480"/>
<sequence>MDPFIKPTCHQAWVGQRPVATGNSFLPPRGTKAKVKYHVC</sequence>
<evidence type="ECO:0000313" key="1">
    <source>
        <dbReference type="EMBL" id="SVD04726.1"/>
    </source>
</evidence>